<evidence type="ECO:0000256" key="1">
    <source>
        <dbReference type="SAM" id="Phobius"/>
    </source>
</evidence>
<dbReference type="PATRIC" id="fig|657314.3.peg.1996"/>
<accession>D4LRU4</accession>
<reference evidence="2 3" key="2">
    <citation type="submission" date="2010-03" db="EMBL/GenBank/DDBJ databases">
        <authorList>
            <person name="Pajon A."/>
        </authorList>
    </citation>
    <scope>NUCLEOTIDE SEQUENCE [LARGE SCALE GENOMIC DNA]</scope>
    <source>
        <strain evidence="2 3">A2-162</strain>
    </source>
</reference>
<dbReference type="HOGENOM" id="CLU_1522334_0_0_9"/>
<proteinExistence type="predicted"/>
<protein>
    <submittedName>
        <fullName evidence="2">Uncharacterized protein</fullName>
    </submittedName>
</protein>
<evidence type="ECO:0000313" key="2">
    <source>
        <dbReference type="EMBL" id="CBL23502.1"/>
    </source>
</evidence>
<reference evidence="2 3" key="1">
    <citation type="submission" date="2010-03" db="EMBL/GenBank/DDBJ databases">
        <title>The genome sequence of Ruminococcus obeum A2-162.</title>
        <authorList>
            <consortium name="metaHIT consortium -- http://www.metahit.eu/"/>
            <person name="Pajon A."/>
            <person name="Turner K."/>
            <person name="Parkhill J."/>
            <person name="Duncan S."/>
            <person name="Flint H."/>
        </authorList>
    </citation>
    <scope>NUCLEOTIDE SEQUENCE [LARGE SCALE GENOMIC DNA]</scope>
    <source>
        <strain evidence="2 3">A2-162</strain>
    </source>
</reference>
<gene>
    <name evidence="2" type="ORF">CK5_21400</name>
</gene>
<feature type="transmembrane region" description="Helical" evidence="1">
    <location>
        <begin position="121"/>
        <end position="138"/>
    </location>
</feature>
<keyword evidence="1" id="KW-0812">Transmembrane</keyword>
<keyword evidence="1" id="KW-0472">Membrane</keyword>
<dbReference type="EMBL" id="FP929054">
    <property type="protein sequence ID" value="CBL23502.1"/>
    <property type="molecule type" value="Genomic_DNA"/>
</dbReference>
<feature type="transmembrane region" description="Helical" evidence="1">
    <location>
        <begin position="144"/>
        <end position="166"/>
    </location>
</feature>
<name>D4LRU4_9FIRM</name>
<sequence>MEMGKIKNFFENRWDDLMLTVSSVTTRRKILDVILGWLMWYFIIWLLCLLTPDELAQQFFPHINYARSGFKWMVAFYPVNLYLFHGVSVESDKEVQEAYARAEGKKFYTYRPHVDHVHGGFRLYLLFAVWFVVIGVADEILPKFLWNIFICIPMAICFLPEIKIVCGGIKDILKKH</sequence>
<evidence type="ECO:0000313" key="3">
    <source>
        <dbReference type="Proteomes" id="UP000008955"/>
    </source>
</evidence>
<keyword evidence="1" id="KW-1133">Transmembrane helix</keyword>
<dbReference type="KEGG" id="rob:CK5_21400"/>
<keyword evidence="3" id="KW-1185">Reference proteome</keyword>
<organism evidence="2 3">
    <name type="scientific">Blautia obeum A2-162</name>
    <dbReference type="NCBI Taxonomy" id="657314"/>
    <lineage>
        <taxon>Bacteria</taxon>
        <taxon>Bacillati</taxon>
        <taxon>Bacillota</taxon>
        <taxon>Clostridia</taxon>
        <taxon>Lachnospirales</taxon>
        <taxon>Lachnospiraceae</taxon>
        <taxon>Blautia</taxon>
    </lineage>
</organism>
<dbReference type="AlphaFoldDB" id="D4LRU4"/>
<dbReference type="Proteomes" id="UP000008955">
    <property type="component" value="Chromosome"/>
</dbReference>
<feature type="transmembrane region" description="Helical" evidence="1">
    <location>
        <begin position="30"/>
        <end position="50"/>
    </location>
</feature>